<reference evidence="3" key="2">
    <citation type="submission" date="2021-11" db="EMBL/GenBank/DDBJ databases">
        <authorList>
            <consortium name="Genoscope - CEA"/>
            <person name="William W."/>
        </authorList>
    </citation>
    <scope>NUCLEOTIDE SEQUENCE</scope>
</reference>
<evidence type="ECO:0000313" key="2">
    <source>
        <dbReference type="EMBL" id="CAE0695369.1"/>
    </source>
</evidence>
<evidence type="ECO:0000313" key="4">
    <source>
        <dbReference type="Proteomes" id="UP000789595"/>
    </source>
</evidence>
<dbReference type="SUPFAM" id="SSF52540">
    <property type="entry name" value="P-loop containing nucleoside triphosphate hydrolases"/>
    <property type="match status" value="1"/>
</dbReference>
<dbReference type="Proteomes" id="UP000789595">
    <property type="component" value="Unassembled WGS sequence"/>
</dbReference>
<name>A0A7S3ZVN3_9STRA</name>
<evidence type="ECO:0000313" key="3">
    <source>
        <dbReference type="EMBL" id="CAH0364516.1"/>
    </source>
</evidence>
<keyword evidence="1" id="KW-0472">Membrane</keyword>
<dbReference type="OrthoDB" id="193688at2759"/>
<dbReference type="EMBL" id="HBIW01012588">
    <property type="protein sequence ID" value="CAE0695369.1"/>
    <property type="molecule type" value="Transcribed_RNA"/>
</dbReference>
<organism evidence="2">
    <name type="scientific">Pelagomonas calceolata</name>
    <dbReference type="NCBI Taxonomy" id="35677"/>
    <lineage>
        <taxon>Eukaryota</taxon>
        <taxon>Sar</taxon>
        <taxon>Stramenopiles</taxon>
        <taxon>Ochrophyta</taxon>
        <taxon>Pelagophyceae</taxon>
        <taxon>Pelagomonadales</taxon>
        <taxon>Pelagomonadaceae</taxon>
        <taxon>Pelagomonas</taxon>
    </lineage>
</organism>
<dbReference type="EMBL" id="CAKKNE010000001">
    <property type="protein sequence ID" value="CAH0364516.1"/>
    <property type="molecule type" value="Genomic_DNA"/>
</dbReference>
<dbReference type="AlphaFoldDB" id="A0A7S3ZVN3"/>
<gene>
    <name evidence="2" type="ORF">PCAL00307_LOCUS10805</name>
    <name evidence="3" type="ORF">PECAL_1P08830</name>
</gene>
<sequence>MAPSIGEAAQHLLESWTRDDWHAAAKSVTVRRVKPALIFGLAFWAMRKVAELAQFYYKKRKPPPRKPQPEKKQGWGSIVALLGVLVTIAAGVQAWCYHRYGPLFFWAAESKQLDLTPHAWRALLETRSVAFIGGHHRAGTTQLWRSVARHAEVASFGEQRDCGLDFSEGIFAQDVYPRFGVGEVQDFLGSSSTKNTGLGRYALGAVEDVYWTEGHFTVSGHAQARVLNRFGFLWDRHSGLDQAKVLLEKSPPNAVLARYLQALVDWPDHVRAPEKTCAADAEFCDVAPPPAPLSSRARFIFVTRHPIANAVSHLAYMKDGTVPELVAHWVAVEAYMRSNVPRLAHVRKVKFEDFCAAPAESLLDLWTFLGVEADLAAAAAATADVRRDPNKIHRETYCAPVRAGNPSAAAAHAVLADRFAGVIEDAHGYAVRDWCSVDE</sequence>
<protein>
    <submittedName>
        <fullName evidence="2">Uncharacterized protein</fullName>
    </submittedName>
</protein>
<keyword evidence="4" id="KW-1185">Reference proteome</keyword>
<feature type="transmembrane region" description="Helical" evidence="1">
    <location>
        <begin position="78"/>
        <end position="95"/>
    </location>
</feature>
<dbReference type="InterPro" id="IPR027417">
    <property type="entry name" value="P-loop_NTPase"/>
</dbReference>
<keyword evidence="1" id="KW-0812">Transmembrane</keyword>
<dbReference type="Gene3D" id="3.40.50.300">
    <property type="entry name" value="P-loop containing nucleotide triphosphate hydrolases"/>
    <property type="match status" value="1"/>
</dbReference>
<keyword evidence="1" id="KW-1133">Transmembrane helix</keyword>
<proteinExistence type="predicted"/>
<reference evidence="2" key="1">
    <citation type="submission" date="2021-01" db="EMBL/GenBank/DDBJ databases">
        <authorList>
            <person name="Corre E."/>
            <person name="Pelletier E."/>
            <person name="Niang G."/>
            <person name="Scheremetjew M."/>
            <person name="Finn R."/>
            <person name="Kale V."/>
            <person name="Holt S."/>
            <person name="Cochrane G."/>
            <person name="Meng A."/>
            <person name="Brown T."/>
            <person name="Cohen L."/>
        </authorList>
    </citation>
    <scope>NUCLEOTIDE SEQUENCE</scope>
    <source>
        <strain evidence="2">CCMP1756</strain>
    </source>
</reference>
<accession>A0A7S3ZVN3</accession>
<evidence type="ECO:0000256" key="1">
    <source>
        <dbReference type="SAM" id="Phobius"/>
    </source>
</evidence>